<keyword evidence="11" id="KW-1185">Reference proteome</keyword>
<keyword evidence="5 9" id="KW-0999">Mitochondrion inner membrane</keyword>
<evidence type="ECO:0000256" key="1">
    <source>
        <dbReference type="ARBA" id="ARBA00004448"/>
    </source>
</evidence>
<comment type="subcellular location">
    <subcellularLocation>
        <location evidence="1 9">Mitochondrion inner membrane</location>
        <topology evidence="1 9">Multi-pass membrane protein</topology>
    </subcellularLocation>
</comment>
<evidence type="ECO:0000313" key="11">
    <source>
        <dbReference type="Proteomes" id="UP001212411"/>
    </source>
</evidence>
<keyword evidence="10" id="KW-0670">Pyruvate</keyword>
<comment type="function">
    <text evidence="9">Mediates the uptake of pyruvate into mitochondria.</text>
</comment>
<evidence type="ECO:0000256" key="6">
    <source>
        <dbReference type="ARBA" id="ARBA00022989"/>
    </source>
</evidence>
<evidence type="ECO:0000256" key="9">
    <source>
        <dbReference type="RuleBase" id="RU363100"/>
    </source>
</evidence>
<dbReference type="GO" id="GO:0005743">
    <property type="term" value="C:mitochondrial inner membrane"/>
    <property type="evidence" value="ECO:0007669"/>
    <property type="project" value="UniProtKB-SubCell"/>
</dbReference>
<comment type="similarity">
    <text evidence="2 9">Belongs to the mitochondrial pyruvate carrier (MPC) (TC 2.A.105) family.</text>
</comment>
<gene>
    <name evidence="10" type="primary">mpc1</name>
    <name evidence="10" type="ORF">SOMG_04151</name>
</gene>
<dbReference type="AlphaFoldDB" id="A0AAF0AXP9"/>
<keyword evidence="3 9" id="KW-0813">Transport</keyword>
<keyword evidence="4" id="KW-0812">Transmembrane</keyword>
<dbReference type="KEGG" id="som:SOMG_04151"/>
<dbReference type="PANTHER" id="PTHR14154">
    <property type="entry name" value="UPF0041 BRAIN PROTEIN 44-RELATED"/>
    <property type="match status" value="1"/>
</dbReference>
<proteinExistence type="inferred from homology"/>
<evidence type="ECO:0000256" key="7">
    <source>
        <dbReference type="ARBA" id="ARBA00023128"/>
    </source>
</evidence>
<dbReference type="Proteomes" id="UP001212411">
    <property type="component" value="Chromosome 3"/>
</dbReference>
<dbReference type="GO" id="GO:0006850">
    <property type="term" value="P:pyruvate import into mitochondria"/>
    <property type="evidence" value="ECO:0007669"/>
    <property type="project" value="InterPro"/>
</dbReference>
<organism evidence="10 11">
    <name type="scientific">Schizosaccharomyces osmophilus</name>
    <dbReference type="NCBI Taxonomy" id="2545709"/>
    <lineage>
        <taxon>Eukaryota</taxon>
        <taxon>Fungi</taxon>
        <taxon>Dikarya</taxon>
        <taxon>Ascomycota</taxon>
        <taxon>Taphrinomycotina</taxon>
        <taxon>Schizosaccharomycetes</taxon>
        <taxon>Schizosaccharomycetales</taxon>
        <taxon>Schizosaccharomycetaceae</taxon>
        <taxon>Schizosaccharomyces</taxon>
    </lineage>
</organism>
<dbReference type="GeneID" id="80877627"/>
<evidence type="ECO:0000256" key="2">
    <source>
        <dbReference type="ARBA" id="ARBA00006416"/>
    </source>
</evidence>
<sequence length="162" mass="18505">MRKISFVSTYTRKPKGNHQLLVTLKMNAPEKLSQKASQNVMKRFGVWLKSPDFRRYLMSTHFWGPLSNFGIPIAAILDLKKDPKLISGQMTSALVAYSAVFMRYAWMVSPRNYLLLGCHAFNCTVQSVQGLRFVNHWYGYGDQSSVVENVVKAAKKEKPVRD</sequence>
<dbReference type="RefSeq" id="XP_056039215.1">
    <property type="nucleotide sequence ID" value="XM_056182938.1"/>
</dbReference>
<evidence type="ECO:0000256" key="5">
    <source>
        <dbReference type="ARBA" id="ARBA00022792"/>
    </source>
</evidence>
<dbReference type="Pfam" id="PF03650">
    <property type="entry name" value="MPC"/>
    <property type="match status" value="1"/>
</dbReference>
<evidence type="ECO:0000313" key="10">
    <source>
        <dbReference type="EMBL" id="WBW74972.1"/>
    </source>
</evidence>
<protein>
    <recommendedName>
        <fullName evidence="9">Mitochondrial pyruvate carrier</fullName>
    </recommendedName>
</protein>
<keyword evidence="7 9" id="KW-0496">Mitochondrion</keyword>
<name>A0AAF0AXP9_9SCHI</name>
<keyword evidence="8" id="KW-0472">Membrane</keyword>
<reference evidence="10 11" key="1">
    <citation type="journal article" date="2023" name="G3 (Bethesda)">
        <title>A high-quality reference genome for the fission yeast Schizosaccharomyces osmophilus.</title>
        <authorList>
            <person name="Jia G.S."/>
            <person name="Zhang W.C."/>
            <person name="Liang Y."/>
            <person name="Liu X.H."/>
            <person name="Rhind N."/>
            <person name="Pidoux A."/>
            <person name="Brysch-Herzberg M."/>
            <person name="Du L.L."/>
        </authorList>
    </citation>
    <scope>NUCLEOTIDE SEQUENCE [LARGE SCALE GENOMIC DNA]</scope>
    <source>
        <strain evidence="10 11">CBS 15793</strain>
    </source>
</reference>
<evidence type="ECO:0000256" key="3">
    <source>
        <dbReference type="ARBA" id="ARBA00022448"/>
    </source>
</evidence>
<dbReference type="InterPro" id="IPR005336">
    <property type="entry name" value="MPC"/>
</dbReference>
<evidence type="ECO:0000256" key="4">
    <source>
        <dbReference type="ARBA" id="ARBA00022692"/>
    </source>
</evidence>
<keyword evidence="6" id="KW-1133">Transmembrane helix</keyword>
<evidence type="ECO:0000256" key="8">
    <source>
        <dbReference type="ARBA" id="ARBA00023136"/>
    </source>
</evidence>
<dbReference type="EMBL" id="CP115613">
    <property type="protein sequence ID" value="WBW74972.1"/>
    <property type="molecule type" value="Genomic_DNA"/>
</dbReference>
<accession>A0AAF0AXP9</accession>